<dbReference type="InterPro" id="IPR034660">
    <property type="entry name" value="DinB/YfiT-like"/>
</dbReference>
<dbReference type="Gene3D" id="1.20.120.450">
    <property type="entry name" value="dinb family like domain"/>
    <property type="match status" value="1"/>
</dbReference>
<dbReference type="STRING" id="570519.SAMN04488116_1574"/>
<reference evidence="2" key="1">
    <citation type="submission" date="2016-11" db="EMBL/GenBank/DDBJ databases">
        <authorList>
            <person name="Varghese N."/>
            <person name="Submissions S."/>
        </authorList>
    </citation>
    <scope>NUCLEOTIDE SEQUENCE [LARGE SCALE GENOMIC DNA]</scope>
    <source>
        <strain evidence="2">DSM 22638</strain>
    </source>
</reference>
<evidence type="ECO:0000313" key="2">
    <source>
        <dbReference type="Proteomes" id="UP000184532"/>
    </source>
</evidence>
<dbReference type="OrthoDB" id="981199at2"/>
<dbReference type="AlphaFoldDB" id="A0A1M5KGR6"/>
<dbReference type="RefSeq" id="WP_084732586.1">
    <property type="nucleotide sequence ID" value="NZ_FQWL01000002.1"/>
</dbReference>
<organism evidence="1 2">
    <name type="scientific">Flagellimonas flava</name>
    <dbReference type="NCBI Taxonomy" id="570519"/>
    <lineage>
        <taxon>Bacteria</taxon>
        <taxon>Pseudomonadati</taxon>
        <taxon>Bacteroidota</taxon>
        <taxon>Flavobacteriia</taxon>
        <taxon>Flavobacteriales</taxon>
        <taxon>Flavobacteriaceae</taxon>
        <taxon>Flagellimonas</taxon>
    </lineage>
</organism>
<keyword evidence="2" id="KW-1185">Reference proteome</keyword>
<name>A0A1M5KGR6_9FLAO</name>
<dbReference type="SUPFAM" id="SSF109854">
    <property type="entry name" value="DinB/YfiT-like putative metalloenzymes"/>
    <property type="match status" value="1"/>
</dbReference>
<proteinExistence type="predicted"/>
<sequence length="182" mass="20919">MGILKKIALVLLALGLLLTVLVLIRNTESGTNFLDEQFSEIVSHIPNRDRRNKKVSEVDVAWHLDHSLKTINRICEALGESKPEKYKSSFSLSRIFVLTSGVIPRGVAQSPKVVRPPKEIVTDSLYLQLEEARNNLKRLEKLDANAHFRHPYFKLINKGQTKRFLKVHTEHHLKIIRDILKK</sequence>
<dbReference type="Proteomes" id="UP000184532">
    <property type="component" value="Unassembled WGS sequence"/>
</dbReference>
<gene>
    <name evidence="1" type="ORF">SAMN04488116_1574</name>
</gene>
<evidence type="ECO:0000313" key="1">
    <source>
        <dbReference type="EMBL" id="SHG51941.1"/>
    </source>
</evidence>
<protein>
    <recommendedName>
        <fullName evidence="3">DUF1569 domain-containing protein</fullName>
    </recommendedName>
</protein>
<evidence type="ECO:0008006" key="3">
    <source>
        <dbReference type="Google" id="ProtNLM"/>
    </source>
</evidence>
<accession>A0A1M5KGR6</accession>
<dbReference type="EMBL" id="FQWL01000002">
    <property type="protein sequence ID" value="SHG51941.1"/>
    <property type="molecule type" value="Genomic_DNA"/>
</dbReference>